<dbReference type="GeneID" id="20086048"/>
<name>A0A024TXC7_9STRA</name>
<protein>
    <submittedName>
        <fullName evidence="2">Uncharacterized protein</fullName>
    </submittedName>
</protein>
<dbReference type="RefSeq" id="XP_008873161.1">
    <property type="nucleotide sequence ID" value="XM_008874939.1"/>
</dbReference>
<organism evidence="2">
    <name type="scientific">Aphanomyces invadans</name>
    <dbReference type="NCBI Taxonomy" id="157072"/>
    <lineage>
        <taxon>Eukaryota</taxon>
        <taxon>Sar</taxon>
        <taxon>Stramenopiles</taxon>
        <taxon>Oomycota</taxon>
        <taxon>Saprolegniomycetes</taxon>
        <taxon>Saprolegniales</taxon>
        <taxon>Verrucalvaceae</taxon>
        <taxon>Aphanomyces</taxon>
    </lineage>
</organism>
<evidence type="ECO:0000313" key="2">
    <source>
        <dbReference type="EMBL" id="ETV98286.1"/>
    </source>
</evidence>
<reference evidence="2" key="1">
    <citation type="submission" date="2013-12" db="EMBL/GenBank/DDBJ databases">
        <title>The Genome Sequence of Aphanomyces invadans NJM9701.</title>
        <authorList>
            <consortium name="The Broad Institute Genomics Platform"/>
            <person name="Russ C."/>
            <person name="Tyler B."/>
            <person name="van West P."/>
            <person name="Dieguez-Uribeondo J."/>
            <person name="Young S.K."/>
            <person name="Zeng Q."/>
            <person name="Gargeya S."/>
            <person name="Fitzgerald M."/>
            <person name="Abouelleil A."/>
            <person name="Alvarado L."/>
            <person name="Chapman S.B."/>
            <person name="Gainer-Dewar J."/>
            <person name="Goldberg J."/>
            <person name="Griggs A."/>
            <person name="Gujja S."/>
            <person name="Hansen M."/>
            <person name="Howarth C."/>
            <person name="Imamovic A."/>
            <person name="Ireland A."/>
            <person name="Larimer J."/>
            <person name="McCowan C."/>
            <person name="Murphy C."/>
            <person name="Pearson M."/>
            <person name="Poon T.W."/>
            <person name="Priest M."/>
            <person name="Roberts A."/>
            <person name="Saif S."/>
            <person name="Shea T."/>
            <person name="Sykes S."/>
            <person name="Wortman J."/>
            <person name="Nusbaum C."/>
            <person name="Birren B."/>
        </authorList>
    </citation>
    <scope>NUCLEOTIDE SEQUENCE [LARGE SCALE GENOMIC DNA]</scope>
    <source>
        <strain evidence="2">NJM9701</strain>
    </source>
</reference>
<evidence type="ECO:0000256" key="1">
    <source>
        <dbReference type="SAM" id="MobiDB-lite"/>
    </source>
</evidence>
<accession>A0A024TXC7</accession>
<dbReference type="VEuPathDB" id="FungiDB:H310_08998"/>
<sequence>MLILVHHTLRYPLAVGSLGLGDYTTPKTIAVNPWAACLLVPGKRGGGHVAQLEAWAKCVGRYEDRRNLGRDPRGGSGLGSFAGVQTYPSPPRTVSMFPSLVSDFIRSLRHTQSCPDVDVHAKEIHLRRHSADEASPKRNDGVASWDYKRHKCSNCKHIYLKSLSPAVGFCSMDCKANAMYLHAMSEKIKAAKDCVQAEQVVEPSMAHQAPESKHERPDSANPADDRDESDMDFDMAMGTYCPPATFAEFHTRKLTCRPVEWSFSAMY</sequence>
<dbReference type="eggNOG" id="ENOG502S5PA">
    <property type="taxonomic scope" value="Eukaryota"/>
</dbReference>
<feature type="region of interest" description="Disordered" evidence="1">
    <location>
        <begin position="201"/>
        <end position="229"/>
    </location>
</feature>
<dbReference type="EMBL" id="KI913970">
    <property type="protein sequence ID" value="ETV98286.1"/>
    <property type="molecule type" value="Genomic_DNA"/>
</dbReference>
<gene>
    <name evidence="2" type="ORF">H310_08998</name>
</gene>
<proteinExistence type="predicted"/>
<dbReference type="AlphaFoldDB" id="A0A024TXC7"/>
<dbReference type="OrthoDB" id="64555at2759"/>